<dbReference type="RefSeq" id="WP_123668703.1">
    <property type="nucleotide sequence ID" value="NZ_RJKE01000001.1"/>
</dbReference>
<evidence type="ECO:0000259" key="1">
    <source>
        <dbReference type="Pfam" id="PF13304"/>
    </source>
</evidence>
<dbReference type="Pfam" id="PF13304">
    <property type="entry name" value="AAA_21"/>
    <property type="match status" value="1"/>
</dbReference>
<dbReference type="PANTHER" id="PTHR40396:SF1">
    <property type="entry name" value="ATPASE AAA-TYPE CORE DOMAIN-CONTAINING PROTEIN"/>
    <property type="match status" value="1"/>
</dbReference>
<dbReference type="GO" id="GO:0016887">
    <property type="term" value="F:ATP hydrolysis activity"/>
    <property type="evidence" value="ECO:0007669"/>
    <property type="project" value="InterPro"/>
</dbReference>
<dbReference type="InterPro" id="IPR027417">
    <property type="entry name" value="P-loop_NTPase"/>
</dbReference>
<protein>
    <recommendedName>
        <fullName evidence="1">ATPase AAA-type core domain-containing protein</fullName>
    </recommendedName>
</protein>
<sequence length="436" mass="49018">MLLSFRASNHRSLAAEQQVLLTPVYAAEGPDEEEWDAVPVAGIFGPNASGKSNVLDALLYMRRMVRDSLQDSEPGRGPIRHPYALDPAARREPSSFVVDLLLGRRRNDDELFSEPGVRHEYGFTLDDDQIVEEWLYSYPHKQRRKVFHRQGDVYDWGSHSFKELKSVADIVETNVLFLSVAARSRQGQAEIAQVYDWFTHRLSARRPMGTLSQQQLGALLGRSGDAYLSWLNGLLRAADTGIEDTELVEESEEEFELRRAMLSESSSRKARPERTVLFRHRGEHGTVPLGVFDESTGTQSLIALSNPVFTALRRGDTLIVDELDASLHPYLSAHLIGLFQSAKTNPLAAQLVFSTHDAALLGKIQGAEVLRRDQIWFTEKDECGRTELFPLTDFKPRKDENRELRYLAGRYGAVPTITDDLVLATLAERGPDLDDA</sequence>
<reference evidence="2 3" key="1">
    <citation type="submission" date="2018-11" db="EMBL/GenBank/DDBJ databases">
        <title>Sequencing the genomes of 1000 actinobacteria strains.</title>
        <authorList>
            <person name="Klenk H.-P."/>
        </authorList>
    </citation>
    <scope>NUCLEOTIDE SEQUENCE [LARGE SCALE GENOMIC DNA]</scope>
    <source>
        <strain evidence="2 3">DSM 44254</strain>
    </source>
</reference>
<dbReference type="Proteomes" id="UP000272400">
    <property type="component" value="Unassembled WGS sequence"/>
</dbReference>
<name>A0A3N1D819_9ACTN</name>
<dbReference type="AlphaFoldDB" id="A0A3N1D819"/>
<dbReference type="InterPro" id="IPR003959">
    <property type="entry name" value="ATPase_AAA_core"/>
</dbReference>
<dbReference type="EMBL" id="RJKE01000001">
    <property type="protein sequence ID" value="ROO89641.1"/>
    <property type="molecule type" value="Genomic_DNA"/>
</dbReference>
<organism evidence="2 3">
    <name type="scientific">Actinocorallia herbida</name>
    <dbReference type="NCBI Taxonomy" id="58109"/>
    <lineage>
        <taxon>Bacteria</taxon>
        <taxon>Bacillati</taxon>
        <taxon>Actinomycetota</taxon>
        <taxon>Actinomycetes</taxon>
        <taxon>Streptosporangiales</taxon>
        <taxon>Thermomonosporaceae</taxon>
        <taxon>Actinocorallia</taxon>
    </lineage>
</organism>
<evidence type="ECO:0000313" key="2">
    <source>
        <dbReference type="EMBL" id="ROO89641.1"/>
    </source>
</evidence>
<dbReference type="PANTHER" id="PTHR40396">
    <property type="entry name" value="ATPASE-LIKE PROTEIN"/>
    <property type="match status" value="1"/>
</dbReference>
<dbReference type="Gene3D" id="3.40.50.300">
    <property type="entry name" value="P-loop containing nucleotide triphosphate hydrolases"/>
    <property type="match status" value="1"/>
</dbReference>
<gene>
    <name evidence="2" type="ORF">EDD29_7346</name>
</gene>
<dbReference type="SUPFAM" id="SSF52540">
    <property type="entry name" value="P-loop containing nucleoside triphosphate hydrolases"/>
    <property type="match status" value="1"/>
</dbReference>
<accession>A0A3N1D819</accession>
<dbReference type="OrthoDB" id="9809324at2"/>
<dbReference type="GO" id="GO:0005524">
    <property type="term" value="F:ATP binding"/>
    <property type="evidence" value="ECO:0007669"/>
    <property type="project" value="InterPro"/>
</dbReference>
<evidence type="ECO:0000313" key="3">
    <source>
        <dbReference type="Proteomes" id="UP000272400"/>
    </source>
</evidence>
<proteinExistence type="predicted"/>
<keyword evidence="3" id="KW-1185">Reference proteome</keyword>
<feature type="domain" description="ATPase AAA-type core" evidence="1">
    <location>
        <begin position="41"/>
        <end position="361"/>
    </location>
</feature>
<comment type="caution">
    <text evidence="2">The sequence shown here is derived from an EMBL/GenBank/DDBJ whole genome shotgun (WGS) entry which is preliminary data.</text>
</comment>